<proteinExistence type="predicted"/>
<feature type="transmembrane region" description="Helical" evidence="2">
    <location>
        <begin position="808"/>
        <end position="833"/>
    </location>
</feature>
<organism evidence="4">
    <name type="scientific">Legionella pneumophila</name>
    <dbReference type="NCBI Taxonomy" id="446"/>
    <lineage>
        <taxon>Bacteria</taxon>
        <taxon>Pseudomonadati</taxon>
        <taxon>Pseudomonadota</taxon>
        <taxon>Gammaproteobacteria</taxon>
        <taxon>Legionellales</taxon>
        <taxon>Legionellaceae</taxon>
        <taxon>Legionella</taxon>
    </lineage>
</organism>
<feature type="transmembrane region" description="Helical" evidence="2">
    <location>
        <begin position="61"/>
        <end position="81"/>
    </location>
</feature>
<gene>
    <name evidence="4" type="primary">dotA</name>
</gene>
<feature type="transmembrane region" description="Helical" evidence="2">
    <location>
        <begin position="29"/>
        <end position="49"/>
    </location>
</feature>
<dbReference type="InterPro" id="IPR021528">
    <property type="entry name" value="DotA"/>
</dbReference>
<feature type="transmembrane region" description="Helical" evidence="2">
    <location>
        <begin position="902"/>
        <end position="925"/>
    </location>
</feature>
<feature type="compositionally biased region" description="Polar residues" evidence="1">
    <location>
        <begin position="1021"/>
        <end position="1031"/>
    </location>
</feature>
<dbReference type="PIR" id="S61388">
    <property type="entry name" value="S61388"/>
</dbReference>
<reference evidence="4" key="1">
    <citation type="journal article" date="1994" name="Mol. Microbiol.">
        <title>Altered intracellular targeting properties associated with mutations in the Legionella pneumophila dotA gene.</title>
        <authorList>
            <person name="Berger K.H."/>
            <person name="Merriam J.J."/>
            <person name="Isberg R.R."/>
        </authorList>
    </citation>
    <scope>NUCLEOTIDE SEQUENCE</scope>
    <source>
        <strain evidence="4">LPO2</strain>
    </source>
</reference>
<feature type="chain" id="PRO_5004234459" evidence="3">
    <location>
        <begin position="20"/>
        <end position="1048"/>
    </location>
</feature>
<feature type="transmembrane region" description="Helical" evidence="2">
    <location>
        <begin position="710"/>
        <end position="728"/>
    </location>
</feature>
<evidence type="ECO:0000256" key="1">
    <source>
        <dbReference type="SAM" id="MobiDB-lite"/>
    </source>
</evidence>
<accession>Q48804</accession>
<dbReference type="EMBL" id="U07940">
    <property type="protein sequence ID" value="AAA79902.1"/>
    <property type="molecule type" value="Genomic_DNA"/>
</dbReference>
<keyword evidence="2" id="KW-0812">Transmembrane</keyword>
<dbReference type="InterPro" id="IPR027628">
    <property type="entry name" value="DotA_TraY"/>
</dbReference>
<keyword evidence="2" id="KW-1133">Transmembrane helix</keyword>
<dbReference type="NCBIfam" id="NF033886">
    <property type="entry name" value="T4SS_DotA"/>
    <property type="match status" value="1"/>
</dbReference>
<keyword evidence="2" id="KW-0472">Membrane</keyword>
<feature type="signal peptide" evidence="3">
    <location>
        <begin position="1"/>
        <end position="19"/>
    </location>
</feature>
<dbReference type="Pfam" id="PF11388">
    <property type="entry name" value="DotA"/>
    <property type="match status" value="1"/>
</dbReference>
<protein>
    <submittedName>
        <fullName evidence="4">DotA</fullName>
    </submittedName>
</protein>
<dbReference type="AlphaFoldDB" id="Q48804"/>
<keyword evidence="3" id="KW-0732">Signal</keyword>
<evidence type="ECO:0000256" key="3">
    <source>
        <dbReference type="SAM" id="SignalP"/>
    </source>
</evidence>
<feature type="transmembrane region" description="Helical" evidence="2">
    <location>
        <begin position="615"/>
        <end position="633"/>
    </location>
</feature>
<sequence length="1048" mass="113188">MNKLAITVLLCFFPALALAENGALSFAPPASDLSVVFLGNLFGVVDGVLHGTGSQIMGNMFGVFNSAVLALGGIIIMYTLMVSTMNTAHEGQMLGQKWSSIWIPLRSTFGLALLIPKASGYCMMQVFFMWVIVQGVGAADKIWEAALSYLNRGGVIIQAQADPTKSLQAAGSSSSGVAKGALTILGGQICMLGLQKQLQAQRDLYLSQSKSPPCGGNPTPEMNTFCRTAIPDFISTVNFVKKQNDDTPKDLTANQPASFELDMPNFDKSSPFYFLNGICGTVKWNNISALNSTNQSDNKGLVTVGGAGSNSSMGANSLNITSSQLQTARLSRAIAIQQMYVTLSTVAQVMVNNDPAFSTTTSTGNSKNDFSAIAKQQFGVPYKSSGEVCTEYQQVCQTWGSVPSSTGSTTGVLFNGTEFLGAINDYNGIMMPTLNLIRQATSKEFDKKSRDFIAEANAKGWIMAGSYFFDLVKLNGSATEFADQFDTGTGLDKSSFDPTQLTKPFGKTCQDPYSLLCTWFQNKSDKLIQIQSLIDGVPALGQDGVKQPDLSDNPQRQSVSGPLSSTVYGFVNNSMMVQLPGQPGIKPLTFANLINFKVDTSLYYMKHQDFDCGRVKILFFSFCLGRMMGDLFYNYVFRYVYNFFLAIFGEMINSIVMAFLMIPLQGMKDIFIVGVQTLTQPGINPIVALANMGTMYINFSGTLWLTLLNMPVVSSLIPLFGIFIFALIMMAMPLLMAWIGTMVSIGFVTAYYIPVLPYMIFTFGSFAWLIAVIEAMVAAPIVALGVTHPEGNEAFGKGEFAIMILVNVFLRPSLMIIGYIAAIALSYVGVWILNAGFDHAISYIQSDQGIETWEKGTSSNDAKRFFQSAGNWTGAKMDTSQWDNFKDKLTGDYQSTALEGGYTGWAGVYAFFFSILIYTSMYLIIVQKAFTLIAHLPDKVLRWIGGSPESFGQETMQWGEEAKGRVEKAGEATYGAEKAIGDKLGAKGQEMLGKLGPQAKKISENAGDVSGKGKNSGGSQTGPSSKPDTGQQLGGSDSGTPTSTPPPE</sequence>
<feature type="transmembrane region" description="Helical" evidence="2">
    <location>
        <begin position="639"/>
        <end position="662"/>
    </location>
</feature>
<name>Q48804_LEGPN</name>
<feature type="transmembrane region" description="Helical" evidence="2">
    <location>
        <begin position="766"/>
        <end position="787"/>
    </location>
</feature>
<dbReference type="NCBIfam" id="TIGR04346">
    <property type="entry name" value="DotA_TraY"/>
    <property type="match status" value="2"/>
</dbReference>
<evidence type="ECO:0000313" key="4">
    <source>
        <dbReference type="EMBL" id="AAA79902.1"/>
    </source>
</evidence>
<feature type="region of interest" description="Disordered" evidence="1">
    <location>
        <begin position="994"/>
        <end position="1048"/>
    </location>
</feature>
<feature type="transmembrane region" description="Helical" evidence="2">
    <location>
        <begin position="735"/>
        <end position="754"/>
    </location>
</feature>
<feature type="transmembrane region" description="Helical" evidence="2">
    <location>
        <begin position="683"/>
        <end position="704"/>
    </location>
</feature>
<evidence type="ECO:0000256" key="2">
    <source>
        <dbReference type="SAM" id="Phobius"/>
    </source>
</evidence>